<feature type="coiled-coil region" evidence="1">
    <location>
        <begin position="6"/>
        <end position="62"/>
    </location>
</feature>
<dbReference type="AlphaFoldDB" id="A0A8T0DUF0"/>
<evidence type="ECO:0000256" key="1">
    <source>
        <dbReference type="SAM" id="Coils"/>
    </source>
</evidence>
<reference evidence="2 3" key="1">
    <citation type="submission" date="2019-07" db="EMBL/GenBank/DDBJ databases">
        <title>Annotation for the trematode Paragonimus westermani.</title>
        <authorList>
            <person name="Choi Y.-J."/>
        </authorList>
    </citation>
    <scope>NUCLEOTIDE SEQUENCE [LARGE SCALE GENOMIC DNA]</scope>
    <source>
        <strain evidence="2">180907_Pwestermani</strain>
    </source>
</reference>
<comment type="caution">
    <text evidence="2">The sequence shown here is derived from an EMBL/GenBank/DDBJ whole genome shotgun (WGS) entry which is preliminary data.</text>
</comment>
<protein>
    <submittedName>
        <fullName evidence="2">Uncharacterized protein</fullName>
    </submittedName>
</protein>
<dbReference type="EMBL" id="JTDF01000462">
    <property type="protein sequence ID" value="KAF8571529.1"/>
    <property type="molecule type" value="Genomic_DNA"/>
</dbReference>
<proteinExistence type="predicted"/>
<keyword evidence="1" id="KW-0175">Coiled coil</keyword>
<gene>
    <name evidence="2" type="ORF">P879_00697</name>
</gene>
<sequence length="173" mass="21455">MEERELERARRRAEREERRRVVEEIKKKEYSKQLEDEARRLREEKQALIAAQKAKKHEEEEQKRKQKLLIAQHREMLQKAAEHRNIQLLRYNGWLPWRRYMSEQRERLRLAEQHYEISVQSHLKQKCLAAWTNFPALIRKQHERERRREQFRGRLRDLVPDFSPPTIIEDLDD</sequence>
<name>A0A8T0DUF0_9TREM</name>
<dbReference type="Proteomes" id="UP000699462">
    <property type="component" value="Unassembled WGS sequence"/>
</dbReference>
<accession>A0A8T0DUF0</accession>
<keyword evidence="3" id="KW-1185">Reference proteome</keyword>
<dbReference type="OrthoDB" id="6262973at2759"/>
<evidence type="ECO:0000313" key="2">
    <source>
        <dbReference type="EMBL" id="KAF8571529.1"/>
    </source>
</evidence>
<organism evidence="2 3">
    <name type="scientific">Paragonimus westermani</name>
    <dbReference type="NCBI Taxonomy" id="34504"/>
    <lineage>
        <taxon>Eukaryota</taxon>
        <taxon>Metazoa</taxon>
        <taxon>Spiralia</taxon>
        <taxon>Lophotrochozoa</taxon>
        <taxon>Platyhelminthes</taxon>
        <taxon>Trematoda</taxon>
        <taxon>Digenea</taxon>
        <taxon>Plagiorchiida</taxon>
        <taxon>Troglotremata</taxon>
        <taxon>Troglotrematidae</taxon>
        <taxon>Paragonimus</taxon>
    </lineage>
</organism>
<evidence type="ECO:0000313" key="3">
    <source>
        <dbReference type="Proteomes" id="UP000699462"/>
    </source>
</evidence>